<keyword evidence="2" id="KW-1185">Reference proteome</keyword>
<evidence type="ECO:0000313" key="2">
    <source>
        <dbReference type="Proteomes" id="UP001233172"/>
    </source>
</evidence>
<dbReference type="AlphaFoldDB" id="A0AAD8FAP4"/>
<reference evidence="1" key="1">
    <citation type="journal article" date="2023" name="PLoS Negl. Trop. Dis.">
        <title>A genome sequence for Biomphalaria pfeifferi, the major vector snail for the human-infecting parasite Schistosoma mansoni.</title>
        <authorList>
            <person name="Bu L."/>
            <person name="Lu L."/>
            <person name="Laidemitt M.R."/>
            <person name="Zhang S.M."/>
            <person name="Mutuku M."/>
            <person name="Mkoji G."/>
            <person name="Steinauer M."/>
            <person name="Loker E.S."/>
        </authorList>
    </citation>
    <scope>NUCLEOTIDE SEQUENCE</scope>
    <source>
        <strain evidence="1">KasaAsao</strain>
    </source>
</reference>
<accession>A0AAD8FAP4</accession>
<protein>
    <submittedName>
        <fullName evidence="1">Protein SMG5</fullName>
    </submittedName>
</protein>
<evidence type="ECO:0000313" key="1">
    <source>
        <dbReference type="EMBL" id="KAK0057977.1"/>
    </source>
</evidence>
<gene>
    <name evidence="1" type="ORF">Bpfe_012630</name>
</gene>
<dbReference type="Proteomes" id="UP001233172">
    <property type="component" value="Unassembled WGS sequence"/>
</dbReference>
<dbReference type="Gene3D" id="3.40.50.1010">
    <property type="entry name" value="5'-nuclease"/>
    <property type="match status" value="1"/>
</dbReference>
<sequence>MHWGYGDVHRKKKVTKMYYLELLGCARYLAQQTGTFTGHSVVAVLTGQQKLMTPPLQPVISQVKTSSEQEGVTIDTVMEFNRKWKSVLLQQGKG</sequence>
<organism evidence="1 2">
    <name type="scientific">Biomphalaria pfeifferi</name>
    <name type="common">Bloodfluke planorb</name>
    <name type="synonym">Freshwater snail</name>
    <dbReference type="NCBI Taxonomy" id="112525"/>
    <lineage>
        <taxon>Eukaryota</taxon>
        <taxon>Metazoa</taxon>
        <taxon>Spiralia</taxon>
        <taxon>Lophotrochozoa</taxon>
        <taxon>Mollusca</taxon>
        <taxon>Gastropoda</taxon>
        <taxon>Heterobranchia</taxon>
        <taxon>Euthyneura</taxon>
        <taxon>Panpulmonata</taxon>
        <taxon>Hygrophila</taxon>
        <taxon>Lymnaeoidea</taxon>
        <taxon>Planorbidae</taxon>
        <taxon>Biomphalaria</taxon>
    </lineage>
</organism>
<proteinExistence type="predicted"/>
<name>A0AAD8FAP4_BIOPF</name>
<reference evidence="1" key="2">
    <citation type="submission" date="2023-04" db="EMBL/GenBank/DDBJ databases">
        <authorList>
            <person name="Bu L."/>
            <person name="Lu L."/>
            <person name="Laidemitt M.R."/>
            <person name="Zhang S.M."/>
            <person name="Mutuku M."/>
            <person name="Mkoji G."/>
            <person name="Steinauer M."/>
            <person name="Loker E.S."/>
        </authorList>
    </citation>
    <scope>NUCLEOTIDE SEQUENCE</scope>
    <source>
        <strain evidence="1">KasaAsao</strain>
        <tissue evidence="1">Whole Snail</tissue>
    </source>
</reference>
<dbReference type="EMBL" id="JASAOG010000051">
    <property type="protein sequence ID" value="KAK0057977.1"/>
    <property type="molecule type" value="Genomic_DNA"/>
</dbReference>
<comment type="caution">
    <text evidence="1">The sequence shown here is derived from an EMBL/GenBank/DDBJ whole genome shotgun (WGS) entry which is preliminary data.</text>
</comment>